<dbReference type="EMBL" id="JARJLG010000092">
    <property type="protein sequence ID" value="KAJ7747980.1"/>
    <property type="molecule type" value="Genomic_DNA"/>
</dbReference>
<protein>
    <submittedName>
        <fullName evidence="1">Uncharacterized protein</fullName>
    </submittedName>
</protein>
<gene>
    <name evidence="1" type="ORF">DFH07DRAFT_1062673</name>
</gene>
<comment type="caution">
    <text evidence="1">The sequence shown here is derived from an EMBL/GenBank/DDBJ whole genome shotgun (WGS) entry which is preliminary data.</text>
</comment>
<keyword evidence="2" id="KW-1185">Reference proteome</keyword>
<evidence type="ECO:0000313" key="1">
    <source>
        <dbReference type="EMBL" id="KAJ7747980.1"/>
    </source>
</evidence>
<dbReference type="AlphaFoldDB" id="A0AAD7IPU7"/>
<organism evidence="1 2">
    <name type="scientific">Mycena maculata</name>
    <dbReference type="NCBI Taxonomy" id="230809"/>
    <lineage>
        <taxon>Eukaryota</taxon>
        <taxon>Fungi</taxon>
        <taxon>Dikarya</taxon>
        <taxon>Basidiomycota</taxon>
        <taxon>Agaricomycotina</taxon>
        <taxon>Agaricomycetes</taxon>
        <taxon>Agaricomycetidae</taxon>
        <taxon>Agaricales</taxon>
        <taxon>Marasmiineae</taxon>
        <taxon>Mycenaceae</taxon>
        <taxon>Mycena</taxon>
    </lineage>
</organism>
<accession>A0AAD7IPU7</accession>
<reference evidence="1" key="1">
    <citation type="submission" date="2023-03" db="EMBL/GenBank/DDBJ databases">
        <title>Massive genome expansion in bonnet fungi (Mycena s.s.) driven by repeated elements and novel gene families across ecological guilds.</title>
        <authorList>
            <consortium name="Lawrence Berkeley National Laboratory"/>
            <person name="Harder C.B."/>
            <person name="Miyauchi S."/>
            <person name="Viragh M."/>
            <person name="Kuo A."/>
            <person name="Thoen E."/>
            <person name="Andreopoulos B."/>
            <person name="Lu D."/>
            <person name="Skrede I."/>
            <person name="Drula E."/>
            <person name="Henrissat B."/>
            <person name="Morin E."/>
            <person name="Kohler A."/>
            <person name="Barry K."/>
            <person name="LaButti K."/>
            <person name="Morin E."/>
            <person name="Salamov A."/>
            <person name="Lipzen A."/>
            <person name="Mereny Z."/>
            <person name="Hegedus B."/>
            <person name="Baldrian P."/>
            <person name="Stursova M."/>
            <person name="Weitz H."/>
            <person name="Taylor A."/>
            <person name="Grigoriev I.V."/>
            <person name="Nagy L.G."/>
            <person name="Martin F."/>
            <person name="Kauserud H."/>
        </authorList>
    </citation>
    <scope>NUCLEOTIDE SEQUENCE</scope>
    <source>
        <strain evidence="1">CBHHK188m</strain>
    </source>
</reference>
<name>A0AAD7IPU7_9AGAR</name>
<dbReference type="Proteomes" id="UP001215280">
    <property type="component" value="Unassembled WGS sequence"/>
</dbReference>
<evidence type="ECO:0000313" key="2">
    <source>
        <dbReference type="Proteomes" id="UP001215280"/>
    </source>
</evidence>
<sequence length="361" mass="39924">MSSSRSLKHKPLSYVDVVRIFSELEADLQDSCKSLAQSTVQLMQAFNSISAQLHSVDLQAMMPPVKPQWKILRNSYAELALQLRANASTISARIKMFCAVILPLSIRSSAGQSSRSHREKLHVLQSYISISAEQAALTFQLVEKTVNLISLSNSTHTEIARIASQRSQSGQRELQDLAQKMLLLQTNVQNVFSGSSKLSCPDVTYVAFTAFRLIAAAGRQSSKAKLPRYHLTLNGNDLSQMSTLFQDLDGTRNAVAHAQYTTQISHRTSDVLSKAQTAISDLVPNQMLTLETALTLFMGIWLTLQADCLEIVNWIQNQDNPEPPSSVSAYLHGYTIYSVLATSLDNYVEAIDLQHFANTTS</sequence>
<proteinExistence type="predicted"/>